<dbReference type="Pfam" id="PF00151">
    <property type="entry name" value="Lipase"/>
    <property type="match status" value="2"/>
</dbReference>
<dbReference type="SUPFAM" id="SSF53474">
    <property type="entry name" value="alpha/beta-Hydrolases"/>
    <property type="match status" value="2"/>
</dbReference>
<comment type="subcellular location">
    <subcellularLocation>
        <location evidence="1">Secreted</location>
    </subcellularLocation>
</comment>
<evidence type="ECO:0000256" key="4">
    <source>
        <dbReference type="RuleBase" id="RU004262"/>
    </source>
</evidence>
<dbReference type="CDD" id="cd00707">
    <property type="entry name" value="Pancreat_lipase_like"/>
    <property type="match status" value="2"/>
</dbReference>
<comment type="similarity">
    <text evidence="2 4">Belongs to the AB hydrolase superfamily. Lipase family.</text>
</comment>
<organism evidence="7 8">
    <name type="scientific">Leptidea sinapis</name>
    <dbReference type="NCBI Taxonomy" id="189913"/>
    <lineage>
        <taxon>Eukaryota</taxon>
        <taxon>Metazoa</taxon>
        <taxon>Ecdysozoa</taxon>
        <taxon>Arthropoda</taxon>
        <taxon>Hexapoda</taxon>
        <taxon>Insecta</taxon>
        <taxon>Pterygota</taxon>
        <taxon>Neoptera</taxon>
        <taxon>Endopterygota</taxon>
        <taxon>Lepidoptera</taxon>
        <taxon>Glossata</taxon>
        <taxon>Ditrysia</taxon>
        <taxon>Papilionoidea</taxon>
        <taxon>Pieridae</taxon>
        <taxon>Dismorphiinae</taxon>
        <taxon>Leptidea</taxon>
    </lineage>
</organism>
<evidence type="ECO:0000313" key="8">
    <source>
        <dbReference type="Proteomes" id="UP000324832"/>
    </source>
</evidence>
<feature type="non-terminal residue" evidence="7">
    <location>
        <position position="1"/>
    </location>
</feature>
<dbReference type="GO" id="GO:0017171">
    <property type="term" value="F:serine hydrolase activity"/>
    <property type="evidence" value="ECO:0007669"/>
    <property type="project" value="TreeGrafter"/>
</dbReference>
<dbReference type="Proteomes" id="UP000324832">
    <property type="component" value="Unassembled WGS sequence"/>
</dbReference>
<evidence type="ECO:0000313" key="7">
    <source>
        <dbReference type="EMBL" id="VVC95501.1"/>
    </source>
</evidence>
<dbReference type="PANTHER" id="PTHR11610">
    <property type="entry name" value="LIPASE"/>
    <property type="match status" value="1"/>
</dbReference>
<dbReference type="InterPro" id="IPR033906">
    <property type="entry name" value="Lipase_N"/>
</dbReference>
<evidence type="ECO:0000256" key="1">
    <source>
        <dbReference type="ARBA" id="ARBA00004613"/>
    </source>
</evidence>
<feature type="domain" description="Lipase" evidence="6">
    <location>
        <begin position="23"/>
        <end position="248"/>
    </location>
</feature>
<keyword evidence="3" id="KW-0964">Secreted</keyword>
<protein>
    <recommendedName>
        <fullName evidence="6">Lipase domain-containing protein</fullName>
    </recommendedName>
</protein>
<dbReference type="InterPro" id="IPR013818">
    <property type="entry name" value="Lipase"/>
</dbReference>
<dbReference type="EMBL" id="FZQP02002337">
    <property type="protein sequence ID" value="VVC95501.1"/>
    <property type="molecule type" value="Genomic_DNA"/>
</dbReference>
<evidence type="ECO:0000256" key="2">
    <source>
        <dbReference type="ARBA" id="ARBA00010701"/>
    </source>
</evidence>
<dbReference type="PRINTS" id="PR00821">
    <property type="entry name" value="TAGLIPASE"/>
</dbReference>
<evidence type="ECO:0000256" key="3">
    <source>
        <dbReference type="ARBA" id="ARBA00022525"/>
    </source>
</evidence>
<sequence length="576" mass="62273">SAVNATPLVPGDNSHYVEGESRNNPNNHQLIVNGNANTIWNSNYRANRQTKVVVHGWNSNGNSAINPMITSAFLAVSDVNVIVVDWRGAANGAYTTSVWAVPGVGQFLGNFLTWLVNTTGGNWNNFHLIGFSLGAHVVGNAGRTLGARTPRVTGLDPAGPQWGGNRNALNRGDGGYVECIHTDGGLLGIMDPIGDADFYPNGGRSNQPGCGGSTCSHSRAYELFASSVRSNRFAGRRCNNLQEARDNWTVWTCNRSQLAFLNINTYSTLSTVSATPLVPGDNSHYVEGESRYIWMPDGDGVPHLVDLEEKVDTESLNGRNGANNQYWLFTRNNPTNHQLIVNGNANTIWNSNYRANRQTKVVVHGWNSNGNSAINPMITSAFLAVSDVNVIVVDWRSAASGAYTTSVRAVPSVGQFLGNFLTWLVSTTGGNWNNFHLIGFSLGAHIVGNAGRTLGARTPRVTGLDPAGPQWGGNRNALNRGDGTYVECIHTDGGLLGIMDPIADADFYPNGGRSNQPGCGGSTCSHSRAYELFASSVRSNRFTGRRCNNLQEARDSWIIWTCNRRQLAFLNNSLKN</sequence>
<evidence type="ECO:0000259" key="6">
    <source>
        <dbReference type="Pfam" id="PF00151"/>
    </source>
</evidence>
<dbReference type="GO" id="GO:0005615">
    <property type="term" value="C:extracellular space"/>
    <property type="evidence" value="ECO:0007669"/>
    <property type="project" value="TreeGrafter"/>
</dbReference>
<accession>A0A5E4QB72</accession>
<feature type="region of interest" description="Disordered" evidence="5">
    <location>
        <begin position="1"/>
        <end position="27"/>
    </location>
</feature>
<feature type="domain" description="Lipase" evidence="6">
    <location>
        <begin position="309"/>
        <end position="552"/>
    </location>
</feature>
<proteinExistence type="inferred from homology"/>
<dbReference type="GO" id="GO:0016042">
    <property type="term" value="P:lipid catabolic process"/>
    <property type="evidence" value="ECO:0007669"/>
    <property type="project" value="TreeGrafter"/>
</dbReference>
<dbReference type="PANTHER" id="PTHR11610:SF173">
    <property type="entry name" value="LIPASE DOMAIN-CONTAINING PROTEIN-RELATED"/>
    <property type="match status" value="1"/>
</dbReference>
<dbReference type="InterPro" id="IPR029058">
    <property type="entry name" value="AB_hydrolase_fold"/>
</dbReference>
<keyword evidence="8" id="KW-1185">Reference proteome</keyword>
<gene>
    <name evidence="7" type="ORF">LSINAPIS_LOCUS7204</name>
</gene>
<evidence type="ECO:0000256" key="5">
    <source>
        <dbReference type="SAM" id="MobiDB-lite"/>
    </source>
</evidence>
<dbReference type="Gene3D" id="3.40.50.1820">
    <property type="entry name" value="alpha/beta hydrolase"/>
    <property type="match status" value="2"/>
</dbReference>
<dbReference type="InterPro" id="IPR000734">
    <property type="entry name" value="TAG_lipase"/>
</dbReference>
<dbReference type="GO" id="GO:0016298">
    <property type="term" value="F:lipase activity"/>
    <property type="evidence" value="ECO:0007669"/>
    <property type="project" value="InterPro"/>
</dbReference>
<reference evidence="7 8" key="1">
    <citation type="submission" date="2017-07" db="EMBL/GenBank/DDBJ databases">
        <authorList>
            <person name="Talla V."/>
            <person name="Backstrom N."/>
        </authorList>
    </citation>
    <scope>NUCLEOTIDE SEQUENCE [LARGE SCALE GENOMIC DNA]</scope>
</reference>
<name>A0A5E4QB72_9NEOP</name>
<dbReference type="AlphaFoldDB" id="A0A5E4QB72"/>